<evidence type="ECO:0000256" key="1">
    <source>
        <dbReference type="SAM" id="MobiDB-lite"/>
    </source>
</evidence>
<organism evidence="2 3">
    <name type="scientific">Sphingomonas gilva</name>
    <dbReference type="NCBI Taxonomy" id="2305907"/>
    <lineage>
        <taxon>Bacteria</taxon>
        <taxon>Pseudomonadati</taxon>
        <taxon>Pseudomonadota</taxon>
        <taxon>Alphaproteobacteria</taxon>
        <taxon>Sphingomonadales</taxon>
        <taxon>Sphingomonadaceae</taxon>
        <taxon>Sphingomonas</taxon>
    </lineage>
</organism>
<dbReference type="AlphaFoldDB" id="A0A396RQM0"/>
<dbReference type="InterPro" id="IPR019632">
    <property type="entry name" value="DUF2497"/>
</dbReference>
<evidence type="ECO:0000313" key="2">
    <source>
        <dbReference type="EMBL" id="RHW16583.1"/>
    </source>
</evidence>
<sequence>MGDMSGEPSMEHILSSIKRIIAEDGEAAVAERRERRPRMPLAREVQTAEDDVLELSEPMAETNQEDGETMADMPEALGPQVEVDTDAAAEETPKAELVSAQAAAASKTSLDALSRLVVRPEVTGSDTLEGMVREMLKPMLAEWLDANLPQIVDQQVAREIARITGR</sequence>
<accession>A0A396RQM0</accession>
<protein>
    <submittedName>
        <fullName evidence="2">DUF2497 domain-containing protein</fullName>
    </submittedName>
</protein>
<comment type="caution">
    <text evidence="2">The sequence shown here is derived from an EMBL/GenBank/DDBJ whole genome shotgun (WGS) entry which is preliminary data.</text>
</comment>
<dbReference type="RefSeq" id="WP_118864895.1">
    <property type="nucleotide sequence ID" value="NZ_QWLV01000008.1"/>
</dbReference>
<reference evidence="2 3" key="1">
    <citation type="submission" date="2018-08" db="EMBL/GenBank/DDBJ databases">
        <title>The multiple taxonomic identification of Sphingomonas gilva.</title>
        <authorList>
            <person name="Zhu D."/>
            <person name="Zheng S."/>
        </authorList>
    </citation>
    <scope>NUCLEOTIDE SEQUENCE [LARGE SCALE GENOMIC DNA]</scope>
    <source>
        <strain evidence="2 3">ZDH117</strain>
    </source>
</reference>
<dbReference type="OrthoDB" id="7189469at2"/>
<gene>
    <name evidence="2" type="ORF">D1610_14385</name>
</gene>
<dbReference type="Proteomes" id="UP000266693">
    <property type="component" value="Unassembled WGS sequence"/>
</dbReference>
<dbReference type="EMBL" id="QWLV01000008">
    <property type="protein sequence ID" value="RHW16583.1"/>
    <property type="molecule type" value="Genomic_DNA"/>
</dbReference>
<dbReference type="Pfam" id="PF10691">
    <property type="entry name" value="DUF2497"/>
    <property type="match status" value="1"/>
</dbReference>
<proteinExistence type="predicted"/>
<feature type="region of interest" description="Disordered" evidence="1">
    <location>
        <begin position="26"/>
        <end position="72"/>
    </location>
</feature>
<keyword evidence="3" id="KW-1185">Reference proteome</keyword>
<evidence type="ECO:0000313" key="3">
    <source>
        <dbReference type="Proteomes" id="UP000266693"/>
    </source>
</evidence>
<name>A0A396RQM0_9SPHN</name>